<accession>A0A937HE64</accession>
<dbReference type="InterPro" id="IPR001155">
    <property type="entry name" value="OxRdtase_FMN_N"/>
</dbReference>
<feature type="domain" description="NADH:flavin oxidoreductase/NADH oxidase N-terminal" evidence="3">
    <location>
        <begin position="7"/>
        <end position="352"/>
    </location>
</feature>
<organism evidence="4 5">
    <name type="scientific">PS1 clade bacterium</name>
    <dbReference type="NCBI Taxonomy" id="2175152"/>
    <lineage>
        <taxon>Bacteria</taxon>
        <taxon>Pseudomonadati</taxon>
        <taxon>Pseudomonadota</taxon>
        <taxon>Alphaproteobacteria</taxon>
        <taxon>PS1 clade</taxon>
    </lineage>
</organism>
<dbReference type="PANTHER" id="PTHR43656">
    <property type="entry name" value="BINDING OXIDOREDUCTASE, PUTATIVE (AFU_ORTHOLOGUE AFUA_2G08260)-RELATED"/>
    <property type="match status" value="1"/>
</dbReference>
<protein>
    <submittedName>
        <fullName evidence="4">NADH:flavin oxidoreductase</fullName>
    </submittedName>
</protein>
<dbReference type="FunFam" id="3.20.20.70:FF:000262">
    <property type="entry name" value="NADH:flavin oxidoreductase"/>
    <property type="match status" value="1"/>
</dbReference>
<reference evidence="4" key="1">
    <citation type="submission" date="2020-10" db="EMBL/GenBank/DDBJ databases">
        <title>Microbiome of the Black Sea water column analyzed by genome centric metagenomics.</title>
        <authorList>
            <person name="Cabello-Yeves P.J."/>
            <person name="Callieri C."/>
            <person name="Picazo A."/>
            <person name="Mehrshad M."/>
            <person name="Haro-Moreno J.M."/>
            <person name="Roda-Garcia J."/>
            <person name="Dzembekova N."/>
            <person name="Slabakova V."/>
            <person name="Slabakova N."/>
            <person name="Moncheva S."/>
            <person name="Rodriguez-Valera F."/>
        </authorList>
    </citation>
    <scope>NUCLEOTIDE SEQUENCE</scope>
    <source>
        <strain evidence="4">BS307-5m-G5</strain>
    </source>
</reference>
<dbReference type="GO" id="GO:0016491">
    <property type="term" value="F:oxidoreductase activity"/>
    <property type="evidence" value="ECO:0007669"/>
    <property type="project" value="UniProtKB-KW"/>
</dbReference>
<keyword evidence="1" id="KW-0285">Flavoprotein</keyword>
<gene>
    <name evidence="4" type="ORF">ISQ19_00215</name>
</gene>
<dbReference type="PANTHER" id="PTHR43656:SF2">
    <property type="entry name" value="BINDING OXIDOREDUCTASE, PUTATIVE (AFU_ORTHOLOGUE AFUA_2G08260)-RELATED"/>
    <property type="match status" value="1"/>
</dbReference>
<dbReference type="Proteomes" id="UP000785783">
    <property type="component" value="Unassembled WGS sequence"/>
</dbReference>
<evidence type="ECO:0000259" key="3">
    <source>
        <dbReference type="Pfam" id="PF00724"/>
    </source>
</evidence>
<name>A0A937HE64_9PROT</name>
<evidence type="ECO:0000256" key="2">
    <source>
        <dbReference type="ARBA" id="ARBA00023002"/>
    </source>
</evidence>
<comment type="caution">
    <text evidence="4">The sequence shown here is derived from an EMBL/GenBank/DDBJ whole genome shotgun (WGS) entry which is preliminary data.</text>
</comment>
<dbReference type="SUPFAM" id="SSF51395">
    <property type="entry name" value="FMN-linked oxidoreductases"/>
    <property type="match status" value="1"/>
</dbReference>
<dbReference type="InterPro" id="IPR013785">
    <property type="entry name" value="Aldolase_TIM"/>
</dbReference>
<dbReference type="InterPro" id="IPR051799">
    <property type="entry name" value="NADH_flavin_oxidoreductase"/>
</dbReference>
<keyword evidence="2" id="KW-0560">Oxidoreductase</keyword>
<evidence type="ECO:0000313" key="5">
    <source>
        <dbReference type="Proteomes" id="UP000785783"/>
    </source>
</evidence>
<dbReference type="CDD" id="cd04747">
    <property type="entry name" value="OYE_like_5_FMN"/>
    <property type="match status" value="1"/>
</dbReference>
<dbReference type="Gene3D" id="3.20.20.70">
    <property type="entry name" value="Aldolase class I"/>
    <property type="match status" value="1"/>
</dbReference>
<proteinExistence type="predicted"/>
<evidence type="ECO:0000256" key="1">
    <source>
        <dbReference type="ARBA" id="ARBA00022630"/>
    </source>
</evidence>
<dbReference type="EMBL" id="JADHOK010000001">
    <property type="protein sequence ID" value="MBL6761101.1"/>
    <property type="molecule type" value="Genomic_DNA"/>
</dbReference>
<dbReference type="AlphaFoldDB" id="A0A937HE64"/>
<dbReference type="GO" id="GO:0010181">
    <property type="term" value="F:FMN binding"/>
    <property type="evidence" value="ECO:0007669"/>
    <property type="project" value="InterPro"/>
</dbReference>
<sequence>MTQYPALFSPFTLNGLEIPNRIVMAPMTRSHSPGGHPTEDVAAYYRRRTEGGVGLIITEGTTIDHPSASMDPNIPDFHTPEALDGWKRVADEVHDAGGLIMPQLWHTGSMRRDGTGLNPEASTLSPSGLKYPGKQVGAAMTKQDVTDIADAFAKGTEAAREAGFDGVQFHGAHGYLIDTFFWEGTNVRGDEYGGALEERTAFAVEIIEKARAAVGKDFPLIIRLSQWKQQDFDHKMATDPDKLVAFLQPMVDAGIDCFDCSTRRFWEPEFKGSDLNFAGWTKKLTGLPTITVGSVGLTGEFVAGMGGESSEAAPIDGLIDRLEKGEFDLVGVGRALLTDPNWAAKIRDGRFDELKAFEQEHMLSLS</sequence>
<dbReference type="Pfam" id="PF00724">
    <property type="entry name" value="Oxidored_FMN"/>
    <property type="match status" value="1"/>
</dbReference>
<evidence type="ECO:0000313" key="4">
    <source>
        <dbReference type="EMBL" id="MBL6761101.1"/>
    </source>
</evidence>